<keyword evidence="3" id="KW-1185">Reference proteome</keyword>
<evidence type="ECO:0000256" key="1">
    <source>
        <dbReference type="SAM" id="MobiDB-lite"/>
    </source>
</evidence>
<feature type="region of interest" description="Disordered" evidence="1">
    <location>
        <begin position="59"/>
        <end position="187"/>
    </location>
</feature>
<gene>
    <name evidence="2" type="ORF">B0H17DRAFT_1338877</name>
</gene>
<evidence type="ECO:0000313" key="3">
    <source>
        <dbReference type="Proteomes" id="UP001221757"/>
    </source>
</evidence>
<feature type="compositionally biased region" description="Basic and acidic residues" evidence="1">
    <location>
        <begin position="162"/>
        <end position="182"/>
    </location>
</feature>
<reference evidence="2" key="1">
    <citation type="submission" date="2023-03" db="EMBL/GenBank/DDBJ databases">
        <title>Massive genome expansion in bonnet fungi (Mycena s.s.) driven by repeated elements and novel gene families across ecological guilds.</title>
        <authorList>
            <consortium name="Lawrence Berkeley National Laboratory"/>
            <person name="Harder C.B."/>
            <person name="Miyauchi S."/>
            <person name="Viragh M."/>
            <person name="Kuo A."/>
            <person name="Thoen E."/>
            <person name="Andreopoulos B."/>
            <person name="Lu D."/>
            <person name="Skrede I."/>
            <person name="Drula E."/>
            <person name="Henrissat B."/>
            <person name="Morin E."/>
            <person name="Kohler A."/>
            <person name="Barry K."/>
            <person name="LaButti K."/>
            <person name="Morin E."/>
            <person name="Salamov A."/>
            <person name="Lipzen A."/>
            <person name="Mereny Z."/>
            <person name="Hegedus B."/>
            <person name="Baldrian P."/>
            <person name="Stursova M."/>
            <person name="Weitz H."/>
            <person name="Taylor A."/>
            <person name="Grigoriev I.V."/>
            <person name="Nagy L.G."/>
            <person name="Martin F."/>
            <person name="Kauserud H."/>
        </authorList>
    </citation>
    <scope>NUCLEOTIDE SEQUENCE</scope>
    <source>
        <strain evidence="2">CBHHK067</strain>
    </source>
</reference>
<dbReference type="EMBL" id="JARKIE010000382">
    <property type="protein sequence ID" value="KAJ7648423.1"/>
    <property type="molecule type" value="Genomic_DNA"/>
</dbReference>
<accession>A0AAD7CGW4</accession>
<dbReference type="Proteomes" id="UP001221757">
    <property type="component" value="Unassembled WGS sequence"/>
</dbReference>
<comment type="caution">
    <text evidence="2">The sequence shown here is derived from an EMBL/GenBank/DDBJ whole genome shotgun (WGS) entry which is preliminary data.</text>
</comment>
<feature type="compositionally biased region" description="Low complexity" evidence="1">
    <location>
        <begin position="102"/>
        <end position="112"/>
    </location>
</feature>
<sequence>MSSVLASACAFRASSSAPRSRCVRFPRGAHDPQRPAVPYLPELCVYRLMSCGGERRSAVLSTRRAGRREGHEKKHCTAPRGTSASTARAGTPRALRRSIPCRSSASAAAKRATGSRRARSCPSASRVDFPATSRATAPPKPPCAGGVNALPQKGFDRASVGGRERPREGANGRASERARGDPGSRSWRAARCVCMRAAALMRVPLRHRDPDARA</sequence>
<protein>
    <submittedName>
        <fullName evidence="2">Uncharacterized protein</fullName>
    </submittedName>
</protein>
<organism evidence="2 3">
    <name type="scientific">Mycena rosella</name>
    <name type="common">Pink bonnet</name>
    <name type="synonym">Agaricus rosellus</name>
    <dbReference type="NCBI Taxonomy" id="1033263"/>
    <lineage>
        <taxon>Eukaryota</taxon>
        <taxon>Fungi</taxon>
        <taxon>Dikarya</taxon>
        <taxon>Basidiomycota</taxon>
        <taxon>Agaricomycotina</taxon>
        <taxon>Agaricomycetes</taxon>
        <taxon>Agaricomycetidae</taxon>
        <taxon>Agaricales</taxon>
        <taxon>Marasmiineae</taxon>
        <taxon>Mycenaceae</taxon>
        <taxon>Mycena</taxon>
    </lineage>
</organism>
<dbReference type="AlphaFoldDB" id="A0AAD7CGW4"/>
<proteinExistence type="predicted"/>
<evidence type="ECO:0000313" key="2">
    <source>
        <dbReference type="EMBL" id="KAJ7648423.1"/>
    </source>
</evidence>
<name>A0AAD7CGW4_MYCRO</name>